<evidence type="ECO:0000256" key="6">
    <source>
        <dbReference type="ARBA" id="ARBA00022692"/>
    </source>
</evidence>
<keyword evidence="8" id="KW-0106">Calcium</keyword>
<evidence type="ECO:0000313" key="16">
    <source>
        <dbReference type="EMBL" id="PVU93936.1"/>
    </source>
</evidence>
<protein>
    <recommendedName>
        <fullName evidence="18">Calcium load-activated calcium channel</fullName>
    </recommendedName>
</protein>
<keyword evidence="10 14" id="KW-0175">Coiled coil</keyword>
<evidence type="ECO:0000256" key="4">
    <source>
        <dbReference type="ARBA" id="ARBA00022568"/>
    </source>
</evidence>
<dbReference type="STRING" id="133385.A0A2T9YNM8"/>
<gene>
    <name evidence="16" type="ORF">BB561_002935</name>
</gene>
<keyword evidence="17" id="KW-1185">Reference proteome</keyword>
<comment type="subcellular location">
    <subcellularLocation>
        <location evidence="1">Endoplasmic reticulum membrane</location>
        <topology evidence="1">Multi-pass membrane protein</topology>
    </subcellularLocation>
</comment>
<dbReference type="GO" id="GO:0005262">
    <property type="term" value="F:calcium channel activity"/>
    <property type="evidence" value="ECO:0007669"/>
    <property type="project" value="UniProtKB-KW"/>
</dbReference>
<dbReference type="EMBL" id="MBFR01000107">
    <property type="protein sequence ID" value="PVU93936.1"/>
    <property type="molecule type" value="Genomic_DNA"/>
</dbReference>
<dbReference type="InterPro" id="IPR002809">
    <property type="entry name" value="EMC3/TMCO1"/>
</dbReference>
<evidence type="ECO:0000256" key="10">
    <source>
        <dbReference type="ARBA" id="ARBA00023054"/>
    </source>
</evidence>
<keyword evidence="3" id="KW-0813">Transport</keyword>
<keyword evidence="4" id="KW-0109">Calcium transport</keyword>
<evidence type="ECO:0000256" key="13">
    <source>
        <dbReference type="ARBA" id="ARBA00023303"/>
    </source>
</evidence>
<sequence>MLFFQVYLICICISIVGELINYKLLYSTSKYNSLKKNIIVAKKKLELEEADSSSNVTKQKRKIAQVKAQLELYAKESSTIQLRALLISSVLQFFFMYIIGSVYENRVIAKLPFTPMYFFQGFTHRGLEGEDFTQCSALFVFILNSMSAKPIIDNLFGFSLPKVSTGRPEWVTNPEGFVNKFLSK</sequence>
<feature type="coiled-coil region" evidence="14">
    <location>
        <begin position="31"/>
        <end position="76"/>
    </location>
</feature>
<name>A0A2T9YNM8_9FUNG</name>
<comment type="similarity">
    <text evidence="2">Belongs to the TMCO1 family.</text>
</comment>
<dbReference type="SMART" id="SM01415">
    <property type="entry name" value="DUF106"/>
    <property type="match status" value="1"/>
</dbReference>
<evidence type="ECO:0000256" key="7">
    <source>
        <dbReference type="ARBA" id="ARBA00022824"/>
    </source>
</evidence>
<dbReference type="GO" id="GO:0032469">
    <property type="term" value="P:endoplasmic reticulum calcium ion homeostasis"/>
    <property type="evidence" value="ECO:0007669"/>
    <property type="project" value="InterPro"/>
</dbReference>
<keyword evidence="7" id="KW-0256">Endoplasmic reticulum</keyword>
<evidence type="ECO:0000256" key="9">
    <source>
        <dbReference type="ARBA" id="ARBA00022989"/>
    </source>
</evidence>
<evidence type="ECO:0000256" key="12">
    <source>
        <dbReference type="ARBA" id="ARBA00023136"/>
    </source>
</evidence>
<dbReference type="AlphaFoldDB" id="A0A2T9YNM8"/>
<dbReference type="GO" id="GO:0005789">
    <property type="term" value="C:endoplasmic reticulum membrane"/>
    <property type="evidence" value="ECO:0007669"/>
    <property type="project" value="UniProtKB-SubCell"/>
</dbReference>
<evidence type="ECO:0000256" key="15">
    <source>
        <dbReference type="SAM" id="Phobius"/>
    </source>
</evidence>
<keyword evidence="6 15" id="KW-0812">Transmembrane</keyword>
<evidence type="ECO:0000256" key="8">
    <source>
        <dbReference type="ARBA" id="ARBA00022837"/>
    </source>
</evidence>
<evidence type="ECO:0000256" key="5">
    <source>
        <dbReference type="ARBA" id="ARBA00022673"/>
    </source>
</evidence>
<evidence type="ECO:0008006" key="18">
    <source>
        <dbReference type="Google" id="ProtNLM"/>
    </source>
</evidence>
<keyword evidence="5" id="KW-0107">Calcium channel</keyword>
<dbReference type="OrthoDB" id="342726at2759"/>
<feature type="transmembrane region" description="Helical" evidence="15">
    <location>
        <begin position="84"/>
        <end position="103"/>
    </location>
</feature>
<evidence type="ECO:0000256" key="1">
    <source>
        <dbReference type="ARBA" id="ARBA00004477"/>
    </source>
</evidence>
<keyword evidence="11" id="KW-0406">Ion transport</keyword>
<accession>A0A2T9YNM8</accession>
<organism evidence="16 17">
    <name type="scientific">Smittium simulii</name>
    <dbReference type="NCBI Taxonomy" id="133385"/>
    <lineage>
        <taxon>Eukaryota</taxon>
        <taxon>Fungi</taxon>
        <taxon>Fungi incertae sedis</taxon>
        <taxon>Zoopagomycota</taxon>
        <taxon>Kickxellomycotina</taxon>
        <taxon>Harpellomycetes</taxon>
        <taxon>Harpellales</taxon>
        <taxon>Legeriomycetaceae</taxon>
        <taxon>Smittium</taxon>
    </lineage>
</organism>
<keyword evidence="9 15" id="KW-1133">Transmembrane helix</keyword>
<dbReference type="Proteomes" id="UP000245383">
    <property type="component" value="Unassembled WGS sequence"/>
</dbReference>
<evidence type="ECO:0000256" key="11">
    <source>
        <dbReference type="ARBA" id="ARBA00023065"/>
    </source>
</evidence>
<evidence type="ECO:0000313" key="17">
    <source>
        <dbReference type="Proteomes" id="UP000245383"/>
    </source>
</evidence>
<evidence type="ECO:0000256" key="2">
    <source>
        <dbReference type="ARBA" id="ARBA00006537"/>
    </source>
</evidence>
<keyword evidence="13" id="KW-0407">Ion channel</keyword>
<evidence type="ECO:0000256" key="3">
    <source>
        <dbReference type="ARBA" id="ARBA00022448"/>
    </source>
</evidence>
<comment type="caution">
    <text evidence="16">The sequence shown here is derived from an EMBL/GenBank/DDBJ whole genome shotgun (WGS) entry which is preliminary data.</text>
</comment>
<proteinExistence type="inferred from homology"/>
<evidence type="ECO:0000256" key="14">
    <source>
        <dbReference type="SAM" id="Coils"/>
    </source>
</evidence>
<dbReference type="Pfam" id="PF01956">
    <property type="entry name" value="EMC3_TMCO1"/>
    <property type="match status" value="1"/>
</dbReference>
<dbReference type="PANTHER" id="PTHR20917">
    <property type="entry name" value="PNAS-RELATED"/>
    <property type="match status" value="1"/>
</dbReference>
<dbReference type="InterPro" id="IPR008559">
    <property type="entry name" value="TMCO1"/>
</dbReference>
<keyword evidence="12 15" id="KW-0472">Membrane</keyword>
<dbReference type="PANTHER" id="PTHR20917:SF0">
    <property type="entry name" value="CALCIUM LOAD-ACTIVATED CALCIUM CHANNEL"/>
    <property type="match status" value="1"/>
</dbReference>
<reference evidence="16 17" key="1">
    <citation type="journal article" date="2018" name="MBio">
        <title>Comparative Genomics Reveals the Core Gene Toolbox for the Fungus-Insect Symbiosis.</title>
        <authorList>
            <person name="Wang Y."/>
            <person name="Stata M."/>
            <person name="Wang W."/>
            <person name="Stajich J.E."/>
            <person name="White M.M."/>
            <person name="Moncalvo J.M."/>
        </authorList>
    </citation>
    <scope>NUCLEOTIDE SEQUENCE [LARGE SCALE GENOMIC DNA]</scope>
    <source>
        <strain evidence="16 17">SWE-8-4</strain>
    </source>
</reference>
<feature type="transmembrane region" description="Helical" evidence="15">
    <location>
        <begin position="6"/>
        <end position="26"/>
    </location>
</feature>